<proteinExistence type="predicted"/>
<dbReference type="AlphaFoldDB" id="A0A6P8Q7C4"/>
<dbReference type="GeneID" id="117356709"/>
<feature type="compositionally biased region" description="Polar residues" evidence="2">
    <location>
        <begin position="374"/>
        <end position="383"/>
    </location>
</feature>
<keyword evidence="3" id="KW-0812">Transmembrane</keyword>
<dbReference type="InterPro" id="IPR008271">
    <property type="entry name" value="Ser/Thr_kinase_AS"/>
</dbReference>
<organism evidence="5 7">
    <name type="scientific">Geotrypetes seraphini</name>
    <name type="common">Gaboon caecilian</name>
    <name type="synonym">Caecilia seraphini</name>
    <dbReference type="NCBI Taxonomy" id="260995"/>
    <lineage>
        <taxon>Eukaryota</taxon>
        <taxon>Metazoa</taxon>
        <taxon>Chordata</taxon>
        <taxon>Craniata</taxon>
        <taxon>Vertebrata</taxon>
        <taxon>Euteleostomi</taxon>
        <taxon>Amphibia</taxon>
        <taxon>Gymnophiona</taxon>
        <taxon>Geotrypetes</taxon>
    </lineage>
</organism>
<name>A0A6P8Q7C4_GEOSA</name>
<dbReference type="GO" id="GO:0004674">
    <property type="term" value="F:protein serine/threonine kinase activity"/>
    <property type="evidence" value="ECO:0007669"/>
    <property type="project" value="UniProtKB-EC"/>
</dbReference>
<reference evidence="6 7" key="1">
    <citation type="submission" date="2025-04" db="UniProtKB">
        <authorList>
            <consortium name="RefSeq"/>
        </authorList>
    </citation>
    <scope>IDENTIFICATION</scope>
</reference>
<feature type="compositionally biased region" description="Basic and acidic residues" evidence="2">
    <location>
        <begin position="363"/>
        <end position="373"/>
    </location>
</feature>
<dbReference type="OrthoDB" id="2687620at2759"/>
<feature type="transmembrane region" description="Helical" evidence="3">
    <location>
        <begin position="527"/>
        <end position="544"/>
    </location>
</feature>
<evidence type="ECO:0000256" key="2">
    <source>
        <dbReference type="SAM" id="MobiDB-lite"/>
    </source>
</evidence>
<accession>A0A6P8Q7C4</accession>
<dbReference type="InterPro" id="IPR011009">
    <property type="entry name" value="Kinase-like_dom_sf"/>
</dbReference>
<dbReference type="PANTHER" id="PTHR11909">
    <property type="entry name" value="CASEIN KINASE-RELATED"/>
    <property type="match status" value="1"/>
</dbReference>
<evidence type="ECO:0000313" key="7">
    <source>
        <dbReference type="RefSeq" id="XP_033792194.1"/>
    </source>
</evidence>
<dbReference type="PROSITE" id="PS50011">
    <property type="entry name" value="PROTEIN_KINASE_DOM"/>
    <property type="match status" value="1"/>
</dbReference>
<dbReference type="Pfam" id="PF00069">
    <property type="entry name" value="Pkinase"/>
    <property type="match status" value="1"/>
</dbReference>
<evidence type="ECO:0000256" key="3">
    <source>
        <dbReference type="SAM" id="Phobius"/>
    </source>
</evidence>
<dbReference type="SUPFAM" id="SSF56112">
    <property type="entry name" value="Protein kinase-like (PK-like)"/>
    <property type="match status" value="1"/>
</dbReference>
<keyword evidence="6 7" id="KW-0808">Transferase</keyword>
<dbReference type="GO" id="GO:0005524">
    <property type="term" value="F:ATP binding"/>
    <property type="evidence" value="ECO:0007669"/>
    <property type="project" value="InterPro"/>
</dbReference>
<dbReference type="RefSeq" id="XP_033792194.1">
    <property type="nucleotide sequence ID" value="XM_033936303.1"/>
</dbReference>
<sequence length="545" mass="62620">MPPKKAGKSKLPIKLPEGLVLEDSEGTKWRLETFLAEGGFGLIYLAFPQDGKPVGGDPVHVIKVEYHENGTLFTELKFYQRAAKPENIQNWKEQHNLDFLGIPTYWGSGLAVYNGKRYRFMVMDRMDNNLNQEHPDGKFPRETVKNLGIQILDVLEFIHENEYVHGDIKAENIMLGYKNHEQVYLADYGLSYRYCPDGTHKPYKENPKKGHNGTIEFTSIDAHKGVALSRRSDLEILAYCILKWLCGKLPWEQNLTDPVAVLTAKTKFMERLPGSLTSWARSENCNCEIAQFFTRVRDLAYDEKPDYEILKQDLLDGLKSNGAQSDSLVSFSGCRPKVYKSKDLKVNLSNPNGNIKQRIQNKIKDKEAEKKPSDTINHSTCSHVQEKNPADTDNIWQDNWTKDEMPNSNRKDVKQRFQNKIKDKEVNKKLLEPISHITCRQCLKKPADIDNIQQDNGSKVHFEGSFLEKAMQWSTYKSPLILHKDEQDAEEDSLVYCQKCLHRNNQDDQNISQNIFSAQGRADICRYILLIILLLIGILVSLYCF</sequence>
<evidence type="ECO:0000313" key="6">
    <source>
        <dbReference type="RefSeq" id="XP_033792193.1"/>
    </source>
</evidence>
<dbReference type="CTD" id="7444"/>
<feature type="compositionally biased region" description="Basic and acidic residues" evidence="2">
    <location>
        <begin position="400"/>
        <end position="412"/>
    </location>
</feature>
<dbReference type="SMART" id="SM00220">
    <property type="entry name" value="S_TKc"/>
    <property type="match status" value="1"/>
</dbReference>
<dbReference type="EC" id="2.7.11.1" evidence="1"/>
<evidence type="ECO:0000313" key="5">
    <source>
        <dbReference type="Proteomes" id="UP000515159"/>
    </source>
</evidence>
<feature type="domain" description="Protein kinase" evidence="4">
    <location>
        <begin position="29"/>
        <end position="315"/>
    </location>
</feature>
<keyword evidence="5" id="KW-1185">Reference proteome</keyword>
<feature type="region of interest" description="Disordered" evidence="2">
    <location>
        <begin position="363"/>
        <end position="412"/>
    </location>
</feature>
<dbReference type="Proteomes" id="UP000515159">
    <property type="component" value="Chromosome 3"/>
</dbReference>
<dbReference type="InterPro" id="IPR050235">
    <property type="entry name" value="CK1_Ser-Thr_kinase"/>
</dbReference>
<protein>
    <recommendedName>
        <fullName evidence="1">non-specific serine/threonine protein kinase</fullName>
        <ecNumber evidence="1">2.7.11.1</ecNumber>
    </recommendedName>
</protein>
<keyword evidence="3" id="KW-0472">Membrane</keyword>
<dbReference type="InterPro" id="IPR000719">
    <property type="entry name" value="Prot_kinase_dom"/>
</dbReference>
<dbReference type="Gene3D" id="1.10.510.10">
    <property type="entry name" value="Transferase(Phosphotransferase) domain 1"/>
    <property type="match status" value="1"/>
</dbReference>
<evidence type="ECO:0000256" key="1">
    <source>
        <dbReference type="ARBA" id="ARBA00012513"/>
    </source>
</evidence>
<dbReference type="RefSeq" id="XP_033792193.1">
    <property type="nucleotide sequence ID" value="XM_033936302.1"/>
</dbReference>
<keyword evidence="6 7" id="KW-0418">Kinase</keyword>
<dbReference type="PROSITE" id="PS00108">
    <property type="entry name" value="PROTEIN_KINASE_ST"/>
    <property type="match status" value="1"/>
</dbReference>
<dbReference type="KEGG" id="gsh:117356709"/>
<keyword evidence="3" id="KW-1133">Transmembrane helix</keyword>
<gene>
    <name evidence="6 7" type="primary">VRK2</name>
</gene>
<evidence type="ECO:0000259" key="4">
    <source>
        <dbReference type="PROSITE" id="PS50011"/>
    </source>
</evidence>